<dbReference type="Gene3D" id="3.40.50.300">
    <property type="entry name" value="P-loop containing nucleotide triphosphate hydrolases"/>
    <property type="match status" value="1"/>
</dbReference>
<evidence type="ECO:0000256" key="14">
    <source>
        <dbReference type="ARBA" id="ARBA00022840"/>
    </source>
</evidence>
<evidence type="ECO:0000256" key="9">
    <source>
        <dbReference type="ARBA" id="ARBA00012523"/>
    </source>
</evidence>
<dbReference type="SUPFAM" id="SSF52540">
    <property type="entry name" value="P-loop containing nucleoside triphosphate hydrolases"/>
    <property type="match status" value="1"/>
</dbReference>
<dbReference type="EMBL" id="QLTW01000001">
    <property type="protein sequence ID" value="MBT9144181.1"/>
    <property type="molecule type" value="Genomic_DNA"/>
</dbReference>
<comment type="similarity">
    <text evidence="7">Belongs to the CobU/CobP family.</text>
</comment>
<gene>
    <name evidence="20" type="primary">cobP</name>
    <name evidence="20" type="ORF">DDT42_00013</name>
</gene>
<keyword evidence="13" id="KW-0418">Kinase</keyword>
<dbReference type="GO" id="GO:0009236">
    <property type="term" value="P:cobalamin biosynthetic process"/>
    <property type="evidence" value="ECO:0007669"/>
    <property type="project" value="UniProtKB-KW"/>
</dbReference>
<dbReference type="EC" id="2.7.7.62" evidence="9"/>
<dbReference type="GO" id="GO:0005524">
    <property type="term" value="F:ATP binding"/>
    <property type="evidence" value="ECO:0007669"/>
    <property type="project" value="UniProtKB-KW"/>
</dbReference>
<comment type="catalytic activity">
    <reaction evidence="3">
        <text>adenosylcob(III)inamide + GTP = adenosylcob(III)inamide phosphate + GDP + H(+)</text>
        <dbReference type="Rhea" id="RHEA:15765"/>
        <dbReference type="ChEBI" id="CHEBI:2480"/>
        <dbReference type="ChEBI" id="CHEBI:15378"/>
        <dbReference type="ChEBI" id="CHEBI:37565"/>
        <dbReference type="ChEBI" id="CHEBI:58189"/>
        <dbReference type="ChEBI" id="CHEBI:58502"/>
        <dbReference type="EC" id="2.7.1.156"/>
    </reaction>
</comment>
<dbReference type="InterPro" id="IPR003203">
    <property type="entry name" value="CobU/CobP"/>
</dbReference>
<evidence type="ECO:0000313" key="20">
    <source>
        <dbReference type="EMBL" id="MBT9144181.1"/>
    </source>
</evidence>
<comment type="caution">
    <text evidence="20">The sequence shown here is derived from an EMBL/GenBank/DDBJ whole genome shotgun (WGS) entry which is preliminary data.</text>
</comment>
<evidence type="ECO:0000256" key="6">
    <source>
        <dbReference type="ARBA" id="ARBA00005159"/>
    </source>
</evidence>
<evidence type="ECO:0000313" key="21">
    <source>
        <dbReference type="Proteomes" id="UP000811545"/>
    </source>
</evidence>
<dbReference type="NCBIfam" id="NF004469">
    <property type="entry name" value="PRK05800.1"/>
    <property type="match status" value="1"/>
</dbReference>
<evidence type="ECO:0000256" key="18">
    <source>
        <dbReference type="PIRSR" id="PIRSR006135-1"/>
    </source>
</evidence>
<evidence type="ECO:0000256" key="15">
    <source>
        <dbReference type="ARBA" id="ARBA00023134"/>
    </source>
</evidence>
<feature type="binding site" evidence="19">
    <location>
        <begin position="49"/>
        <end position="51"/>
    </location>
    <ligand>
        <name>GTP</name>
        <dbReference type="ChEBI" id="CHEBI:37565"/>
    </ligand>
</feature>
<feature type="binding site" evidence="19">
    <location>
        <begin position="24"/>
        <end position="31"/>
    </location>
    <ligand>
        <name>GTP</name>
        <dbReference type="ChEBI" id="CHEBI:37565"/>
    </ligand>
</feature>
<protein>
    <recommendedName>
        <fullName evidence="16">Adenosylcobinamide kinase</fullName>
        <ecNumber evidence="8">2.7.1.156</ecNumber>
        <ecNumber evidence="9">2.7.7.62</ecNumber>
    </recommendedName>
    <alternativeName>
        <fullName evidence="17">Adenosylcobinamide-phosphate guanylyltransferase</fullName>
    </alternativeName>
</protein>
<evidence type="ECO:0000256" key="2">
    <source>
        <dbReference type="ARBA" id="ARBA00000711"/>
    </source>
</evidence>
<feature type="binding site" evidence="19">
    <location>
        <position position="99"/>
    </location>
    <ligand>
        <name>GTP</name>
        <dbReference type="ChEBI" id="CHEBI:37565"/>
    </ligand>
</feature>
<evidence type="ECO:0000256" key="8">
    <source>
        <dbReference type="ARBA" id="ARBA00012016"/>
    </source>
</evidence>
<keyword evidence="15 19" id="KW-0342">GTP-binding</keyword>
<organism evidence="20 21">
    <name type="scientific">Psychracetigena formicireducens</name>
    <dbReference type="NCBI Taxonomy" id="2986056"/>
    <lineage>
        <taxon>Bacteria</taxon>
        <taxon>Bacillati</taxon>
        <taxon>Candidatus Lithacetigenota</taxon>
        <taxon>Candidatus Psychracetigena</taxon>
    </lineage>
</organism>
<name>A0A9E2BEK1_PSYF1</name>
<comment type="pathway">
    <text evidence="6">Cofactor biosynthesis; adenosylcobalamin biosynthesis; adenosylcobalamin from cob(II)yrinate a,c-diamide: step 5/7.</text>
</comment>
<keyword evidence="14" id="KW-0067">ATP-binding</keyword>
<evidence type="ECO:0000256" key="11">
    <source>
        <dbReference type="ARBA" id="ARBA00022679"/>
    </source>
</evidence>
<comment type="catalytic activity">
    <reaction evidence="1">
        <text>adenosylcob(III)inamide + ATP = adenosylcob(III)inamide phosphate + ADP + H(+)</text>
        <dbReference type="Rhea" id="RHEA:15769"/>
        <dbReference type="ChEBI" id="CHEBI:2480"/>
        <dbReference type="ChEBI" id="CHEBI:15378"/>
        <dbReference type="ChEBI" id="CHEBI:30616"/>
        <dbReference type="ChEBI" id="CHEBI:58502"/>
        <dbReference type="ChEBI" id="CHEBI:456216"/>
        <dbReference type="EC" id="2.7.1.156"/>
    </reaction>
</comment>
<dbReference type="PIRSF" id="PIRSF006135">
    <property type="entry name" value="CobU"/>
    <property type="match status" value="1"/>
</dbReference>
<dbReference type="PANTHER" id="PTHR34848:SF1">
    <property type="entry name" value="BIFUNCTIONAL ADENOSYLCOBALAMIN BIOSYNTHESIS PROTEIN COBU"/>
    <property type="match status" value="1"/>
</dbReference>
<comment type="catalytic activity">
    <reaction evidence="2">
        <text>adenosylcob(III)inamide phosphate + GTP + H(+) = adenosylcob(III)inamide-GDP + diphosphate</text>
        <dbReference type="Rhea" id="RHEA:22712"/>
        <dbReference type="ChEBI" id="CHEBI:15378"/>
        <dbReference type="ChEBI" id="CHEBI:33019"/>
        <dbReference type="ChEBI" id="CHEBI:37565"/>
        <dbReference type="ChEBI" id="CHEBI:58502"/>
        <dbReference type="ChEBI" id="CHEBI:60487"/>
        <dbReference type="EC" id="2.7.7.62"/>
    </reaction>
</comment>
<comment type="pathway">
    <text evidence="5">Cofactor biosynthesis; adenosylcobalamin biosynthesis; adenosylcobalamin from cob(II)yrinate a,c-diamide: step 6/7.</text>
</comment>
<accession>A0A9E2BEK1</accession>
<evidence type="ECO:0000256" key="16">
    <source>
        <dbReference type="ARBA" id="ARBA00029570"/>
    </source>
</evidence>
<dbReference type="PANTHER" id="PTHR34848">
    <property type="match status" value="1"/>
</dbReference>
<dbReference type="AlphaFoldDB" id="A0A9E2BEK1"/>
<dbReference type="Pfam" id="PF02283">
    <property type="entry name" value="CobU"/>
    <property type="match status" value="1"/>
</dbReference>
<evidence type="ECO:0000256" key="17">
    <source>
        <dbReference type="ARBA" id="ARBA00030571"/>
    </source>
</evidence>
<sequence>MIRVCEEERGLNIKVERKIVFITGGARSGKSIFALKEASKISGEKAYIATAEVLDEEMQQRIENHRRQRGDEWITYEEPLRIVGLLGKIKGKYNVILIDCLTLWLSNLMHSNFNIDLEIENLINVLRDLSLFTYHSSLFIISNEVGLGIVPDNELARRFRDMAGILNQKIAEVADEVYLEVVGIPLRIK</sequence>
<dbReference type="GO" id="GO:0008820">
    <property type="term" value="F:cobinamide phosphate guanylyltransferase activity"/>
    <property type="evidence" value="ECO:0007669"/>
    <property type="project" value="UniProtKB-EC"/>
</dbReference>
<dbReference type="EC" id="2.7.1.156" evidence="8"/>
<evidence type="ECO:0000256" key="5">
    <source>
        <dbReference type="ARBA" id="ARBA00004692"/>
    </source>
</evidence>
<dbReference type="GO" id="GO:0043752">
    <property type="term" value="F:adenosylcobinamide kinase activity"/>
    <property type="evidence" value="ECO:0007669"/>
    <property type="project" value="UniProtKB-EC"/>
</dbReference>
<dbReference type="GO" id="GO:0005525">
    <property type="term" value="F:GTP binding"/>
    <property type="evidence" value="ECO:0007669"/>
    <property type="project" value="UniProtKB-KW"/>
</dbReference>
<evidence type="ECO:0000256" key="7">
    <source>
        <dbReference type="ARBA" id="ARBA00007490"/>
    </source>
</evidence>
<evidence type="ECO:0000256" key="3">
    <source>
        <dbReference type="ARBA" id="ARBA00001522"/>
    </source>
</evidence>
<reference evidence="20 21" key="1">
    <citation type="journal article" date="2021" name="bioRxiv">
        <title>Unique metabolic strategies in Hadean analogues reveal hints for primordial physiology.</title>
        <authorList>
            <person name="Nobu M.K."/>
            <person name="Nakai R."/>
            <person name="Tamazawa S."/>
            <person name="Mori H."/>
            <person name="Toyoda A."/>
            <person name="Ijiri A."/>
            <person name="Suzuki S."/>
            <person name="Kurokawa K."/>
            <person name="Kamagata Y."/>
            <person name="Tamaki H."/>
        </authorList>
    </citation>
    <scope>NUCLEOTIDE SEQUENCE [LARGE SCALE GENOMIC DNA]</scope>
    <source>
        <strain evidence="20">BS525</strain>
    </source>
</reference>
<proteinExistence type="inferred from homology"/>
<evidence type="ECO:0000256" key="19">
    <source>
        <dbReference type="PIRSR" id="PIRSR006135-2"/>
    </source>
</evidence>
<evidence type="ECO:0000256" key="12">
    <source>
        <dbReference type="ARBA" id="ARBA00022741"/>
    </source>
</evidence>
<dbReference type="InterPro" id="IPR027417">
    <property type="entry name" value="P-loop_NTPase"/>
</dbReference>
<evidence type="ECO:0000256" key="1">
    <source>
        <dbReference type="ARBA" id="ARBA00000312"/>
    </source>
</evidence>
<evidence type="ECO:0000256" key="4">
    <source>
        <dbReference type="ARBA" id="ARBA00003889"/>
    </source>
</evidence>
<keyword evidence="12 19" id="KW-0547">Nucleotide-binding</keyword>
<feature type="binding site" evidence="19">
    <location>
        <position position="77"/>
    </location>
    <ligand>
        <name>GTP</name>
        <dbReference type="ChEBI" id="CHEBI:37565"/>
    </ligand>
</feature>
<dbReference type="CDD" id="cd00544">
    <property type="entry name" value="CobU"/>
    <property type="match status" value="1"/>
</dbReference>
<keyword evidence="11 20" id="KW-0808">Transferase</keyword>
<evidence type="ECO:0000256" key="13">
    <source>
        <dbReference type="ARBA" id="ARBA00022777"/>
    </source>
</evidence>
<comment type="function">
    <text evidence="4">Catalyzes ATP-dependent phosphorylation of adenosylcobinamide and addition of GMP to adenosylcobinamide phosphate.</text>
</comment>
<evidence type="ECO:0000256" key="10">
    <source>
        <dbReference type="ARBA" id="ARBA00022573"/>
    </source>
</evidence>
<feature type="active site" description="GMP-histidine intermediate" evidence="18">
    <location>
        <position position="65"/>
    </location>
</feature>
<dbReference type="Proteomes" id="UP000811545">
    <property type="component" value="Unassembled WGS sequence"/>
</dbReference>
<keyword evidence="10" id="KW-0169">Cobalamin biosynthesis</keyword>
<feature type="binding site" evidence="19">
    <location>
        <begin position="66"/>
        <end position="69"/>
    </location>
    <ligand>
        <name>GTP</name>
        <dbReference type="ChEBI" id="CHEBI:37565"/>
    </ligand>
</feature>